<accession>A0A0F9SWD5</accession>
<sequence>MADIAILVKKLINIKRLADGQILALGAQGQAMDGYTELAEYRCLINKLEEVGGATIPPKGTE</sequence>
<dbReference type="AlphaFoldDB" id="A0A0F9SWD5"/>
<proteinExistence type="predicted"/>
<dbReference type="EMBL" id="LAZR01000387">
    <property type="protein sequence ID" value="KKN71219.1"/>
    <property type="molecule type" value="Genomic_DNA"/>
</dbReference>
<gene>
    <name evidence="1" type="ORF">LCGC14_0422620</name>
</gene>
<reference evidence="1" key="1">
    <citation type="journal article" date="2015" name="Nature">
        <title>Complex archaea that bridge the gap between prokaryotes and eukaryotes.</title>
        <authorList>
            <person name="Spang A."/>
            <person name="Saw J.H."/>
            <person name="Jorgensen S.L."/>
            <person name="Zaremba-Niedzwiedzka K."/>
            <person name="Martijn J."/>
            <person name="Lind A.E."/>
            <person name="van Eijk R."/>
            <person name="Schleper C."/>
            <person name="Guy L."/>
            <person name="Ettema T.J."/>
        </authorList>
    </citation>
    <scope>NUCLEOTIDE SEQUENCE</scope>
</reference>
<protein>
    <submittedName>
        <fullName evidence="1">Uncharacterized protein</fullName>
    </submittedName>
</protein>
<comment type="caution">
    <text evidence="1">The sequence shown here is derived from an EMBL/GenBank/DDBJ whole genome shotgun (WGS) entry which is preliminary data.</text>
</comment>
<evidence type="ECO:0000313" key="1">
    <source>
        <dbReference type="EMBL" id="KKN71219.1"/>
    </source>
</evidence>
<name>A0A0F9SWD5_9ZZZZ</name>
<organism evidence="1">
    <name type="scientific">marine sediment metagenome</name>
    <dbReference type="NCBI Taxonomy" id="412755"/>
    <lineage>
        <taxon>unclassified sequences</taxon>
        <taxon>metagenomes</taxon>
        <taxon>ecological metagenomes</taxon>
    </lineage>
</organism>